<feature type="non-terminal residue" evidence="9">
    <location>
        <position position="1"/>
    </location>
</feature>
<gene>
    <name evidence="9" type="primary">cas3</name>
    <name evidence="9" type="ORF">FJZ47_25385</name>
</gene>
<evidence type="ECO:0000256" key="6">
    <source>
        <dbReference type="ARBA" id="ARBA00038437"/>
    </source>
</evidence>
<name>A0A938B5F5_UNCTE</name>
<feature type="domain" description="Helicase ATP-binding" evidence="7">
    <location>
        <begin position="57"/>
        <end position="250"/>
    </location>
</feature>
<dbReference type="GO" id="GO:0051607">
    <property type="term" value="P:defense response to virus"/>
    <property type="evidence" value="ECO:0007669"/>
    <property type="project" value="UniProtKB-KW"/>
</dbReference>
<dbReference type="Gene3D" id="3.40.50.300">
    <property type="entry name" value="P-loop containing nucleotide triphosphate hydrolases"/>
    <property type="match status" value="2"/>
</dbReference>
<evidence type="ECO:0000313" key="10">
    <source>
        <dbReference type="Proteomes" id="UP000712673"/>
    </source>
</evidence>
<comment type="caution">
    <text evidence="9">The sequence shown here is derived from an EMBL/GenBank/DDBJ whole genome shotgun (WGS) entry which is preliminary data.</text>
</comment>
<dbReference type="Pfam" id="PF00270">
    <property type="entry name" value="DEAD"/>
    <property type="match status" value="1"/>
</dbReference>
<evidence type="ECO:0000256" key="1">
    <source>
        <dbReference type="ARBA" id="ARBA00022741"/>
    </source>
</evidence>
<keyword evidence="2" id="KW-0378">Hydrolase</keyword>
<protein>
    <submittedName>
        <fullName evidence="9">CRISPR-associated helicase Cas3</fullName>
    </submittedName>
</protein>
<reference evidence="9" key="1">
    <citation type="submission" date="2019-03" db="EMBL/GenBank/DDBJ databases">
        <title>Lake Tanganyika Metagenome-Assembled Genomes (MAGs).</title>
        <authorList>
            <person name="Tran P."/>
        </authorList>
    </citation>
    <scope>NUCLEOTIDE SEQUENCE</scope>
    <source>
        <strain evidence="9">K_DeepCast_65m_m2_066</strain>
    </source>
</reference>
<dbReference type="GO" id="GO:0003676">
    <property type="term" value="F:nucleic acid binding"/>
    <property type="evidence" value="ECO:0007669"/>
    <property type="project" value="InterPro"/>
</dbReference>
<keyword evidence="5" id="KW-0051">Antiviral defense</keyword>
<comment type="similarity">
    <text evidence="6">Belongs to the DEAD box helicase family.</text>
</comment>
<dbReference type="Pfam" id="PF22590">
    <property type="entry name" value="Cas3-like_C_2"/>
    <property type="match status" value="1"/>
</dbReference>
<dbReference type="InterPro" id="IPR001650">
    <property type="entry name" value="Helicase_C-like"/>
</dbReference>
<dbReference type="EMBL" id="VGLS01001200">
    <property type="protein sequence ID" value="MBM3227114.1"/>
    <property type="molecule type" value="Genomic_DNA"/>
</dbReference>
<evidence type="ECO:0000256" key="2">
    <source>
        <dbReference type="ARBA" id="ARBA00022801"/>
    </source>
</evidence>
<keyword evidence="4" id="KW-0067">ATP-binding</keyword>
<evidence type="ECO:0000256" key="3">
    <source>
        <dbReference type="ARBA" id="ARBA00022806"/>
    </source>
</evidence>
<dbReference type="InterPro" id="IPR014001">
    <property type="entry name" value="Helicase_ATP-bd"/>
</dbReference>
<dbReference type="GO" id="GO:0005829">
    <property type="term" value="C:cytosol"/>
    <property type="evidence" value="ECO:0007669"/>
    <property type="project" value="TreeGrafter"/>
</dbReference>
<dbReference type="InterPro" id="IPR006474">
    <property type="entry name" value="Helicase_Cas3_CRISPR-ass_core"/>
</dbReference>
<feature type="domain" description="Helicase C-terminal" evidence="8">
    <location>
        <begin position="280"/>
        <end position="451"/>
    </location>
</feature>
<dbReference type="SUPFAM" id="SSF52540">
    <property type="entry name" value="P-loop containing nucleoside triphosphate hydrolases"/>
    <property type="match status" value="1"/>
</dbReference>
<dbReference type="InterPro" id="IPR011545">
    <property type="entry name" value="DEAD/DEAH_box_helicase_dom"/>
</dbReference>
<dbReference type="NCBIfam" id="TIGR01587">
    <property type="entry name" value="cas3_core"/>
    <property type="match status" value="1"/>
</dbReference>
<dbReference type="InterPro" id="IPR054712">
    <property type="entry name" value="Cas3-like_dom"/>
</dbReference>
<keyword evidence="3" id="KW-0347">Helicase</keyword>
<dbReference type="PROSITE" id="PS51194">
    <property type="entry name" value="HELICASE_CTER"/>
    <property type="match status" value="1"/>
</dbReference>
<dbReference type="PANTHER" id="PTHR47959">
    <property type="entry name" value="ATP-DEPENDENT RNA HELICASE RHLE-RELATED"/>
    <property type="match status" value="1"/>
</dbReference>
<dbReference type="PANTHER" id="PTHR47959:SF16">
    <property type="entry name" value="CRISPR-ASSOCIATED NUCLEASE_HELICASE CAS3-RELATED"/>
    <property type="match status" value="1"/>
</dbReference>
<dbReference type="SMART" id="SM00487">
    <property type="entry name" value="DEXDc"/>
    <property type="match status" value="1"/>
</dbReference>
<accession>A0A938B5F5</accession>
<dbReference type="GO" id="GO:0003724">
    <property type="term" value="F:RNA helicase activity"/>
    <property type="evidence" value="ECO:0007669"/>
    <property type="project" value="TreeGrafter"/>
</dbReference>
<sequence>ASSGLVREGYTIEEWLEAVVHDIPMDRNAISTAIIQPRITHIAAHKHRPFVFHPFQEAITTQGSRVLLLAACAAGKTLAAWKWAEAQTRAQELGKVIFLYPTRGTATEGFRDYVGWAPETEGALVHGTARYELEAMTENPSDATAGKTHQLTEAQERLFALGLWSRRYFSATVDQFLSFMEHSYTSLCLLPVLADSAVIIDEVHSFDRRMFTNLVAFLKAFDVPVLCMTATLPPARQAMLREVGLRVYPSPEEPGVLAALEEQARHPRYRHHALPDQQDALQRAVEAYRAGNRVLWVVNRVRQCQYIAQLLVQELGVDVLSYHSRFRLCDRQRIHAETVAAFQQDGAAIAVTTQVCEMSLDLDADVLLTEVAPVASLVQRFGRANRHLAKGLTFRAQLYSYQPDSVLPYTRVDMQAAQAFLAELGSGDVSQYLLAELLEKHALHEPQADYSARFLEGGYFATPGVFREVDDYTQPCILDGDVDVVQGIIARRESYDGYVINVPQRMLSSQAEVPGGLPKFLRIASSAGYDIARGFIGE</sequence>
<keyword evidence="1" id="KW-0547">Nucleotide-binding</keyword>
<dbReference type="PROSITE" id="PS51192">
    <property type="entry name" value="HELICASE_ATP_BIND_1"/>
    <property type="match status" value="1"/>
</dbReference>
<evidence type="ECO:0000313" key="9">
    <source>
        <dbReference type="EMBL" id="MBM3227114.1"/>
    </source>
</evidence>
<dbReference type="GO" id="GO:0016787">
    <property type="term" value="F:hydrolase activity"/>
    <property type="evidence" value="ECO:0007669"/>
    <property type="project" value="UniProtKB-KW"/>
</dbReference>
<organism evidence="9 10">
    <name type="scientific">Tectimicrobiota bacterium</name>
    <dbReference type="NCBI Taxonomy" id="2528274"/>
    <lineage>
        <taxon>Bacteria</taxon>
        <taxon>Pseudomonadati</taxon>
        <taxon>Nitrospinota/Tectimicrobiota group</taxon>
        <taxon>Candidatus Tectimicrobiota</taxon>
    </lineage>
</organism>
<evidence type="ECO:0000256" key="4">
    <source>
        <dbReference type="ARBA" id="ARBA00022840"/>
    </source>
</evidence>
<evidence type="ECO:0000259" key="8">
    <source>
        <dbReference type="PROSITE" id="PS51194"/>
    </source>
</evidence>
<dbReference type="GO" id="GO:0005524">
    <property type="term" value="F:ATP binding"/>
    <property type="evidence" value="ECO:0007669"/>
    <property type="project" value="UniProtKB-KW"/>
</dbReference>
<evidence type="ECO:0000259" key="7">
    <source>
        <dbReference type="PROSITE" id="PS51192"/>
    </source>
</evidence>
<dbReference type="InterPro" id="IPR027417">
    <property type="entry name" value="P-loop_NTPase"/>
</dbReference>
<dbReference type="Proteomes" id="UP000712673">
    <property type="component" value="Unassembled WGS sequence"/>
</dbReference>
<proteinExistence type="inferred from homology"/>
<evidence type="ECO:0000256" key="5">
    <source>
        <dbReference type="ARBA" id="ARBA00023118"/>
    </source>
</evidence>
<dbReference type="InterPro" id="IPR050079">
    <property type="entry name" value="DEAD_box_RNA_helicase"/>
</dbReference>
<dbReference type="AlphaFoldDB" id="A0A938B5F5"/>